<organism evidence="1">
    <name type="scientific">uncultured marine virus</name>
    <dbReference type="NCBI Taxonomy" id="186617"/>
    <lineage>
        <taxon>Viruses</taxon>
        <taxon>environmental samples</taxon>
    </lineage>
</organism>
<dbReference type="EMBL" id="KR029577">
    <property type="protein sequence ID" value="AKH45921.1"/>
    <property type="molecule type" value="Genomic_DNA"/>
</dbReference>
<evidence type="ECO:0000313" key="1">
    <source>
        <dbReference type="EMBL" id="AKH45921.1"/>
    </source>
</evidence>
<proteinExistence type="predicted"/>
<name>A0A0F7L4M2_9VIRU</name>
<reference evidence="1" key="2">
    <citation type="submission" date="2015-03" db="EMBL/GenBank/DDBJ databases">
        <authorList>
            <person name="Chow C.-E.T."/>
            <person name="Winget D.M."/>
            <person name="White R.A.III."/>
            <person name="Hallam S.J."/>
            <person name="Suttle C.A."/>
        </authorList>
    </citation>
    <scope>NUCLEOTIDE SEQUENCE</scope>
    <source>
        <strain evidence="1">Anoxic3_1</strain>
    </source>
</reference>
<accession>A0A0F7L4M2</accession>
<protein>
    <submittedName>
        <fullName evidence="1">Uncharacterized protein</fullName>
    </submittedName>
</protein>
<sequence>MNTQTQQPCAQEGDYTLNPCGELGGRTAVSQHGRMLGSYSCNTEALDAVKHRMDSEGFYPEIWWVSDHGNTWQIDLEGNEVSPCAN</sequence>
<reference evidence="1" key="1">
    <citation type="journal article" date="2015" name="Front. Microbiol.">
        <title>Combining genomic sequencing methods to explore viral diversity and reveal potential virus-host interactions.</title>
        <authorList>
            <person name="Chow C.E."/>
            <person name="Winget D.M."/>
            <person name="White R.A.III."/>
            <person name="Hallam S.J."/>
            <person name="Suttle C.A."/>
        </authorList>
    </citation>
    <scope>NUCLEOTIDE SEQUENCE</scope>
    <source>
        <strain evidence="1">Anoxic3_1</strain>
    </source>
</reference>